<dbReference type="RefSeq" id="WP_067855475.1">
    <property type="nucleotide sequence ID" value="NZ_CP011502.1"/>
</dbReference>
<dbReference type="SUPFAM" id="SSF69304">
    <property type="entry name" value="Tricorn protease N-terminal domain"/>
    <property type="match status" value="1"/>
</dbReference>
<feature type="domain" description="GerMN" evidence="2">
    <location>
        <begin position="200"/>
        <end position="288"/>
    </location>
</feature>
<evidence type="ECO:0000256" key="1">
    <source>
        <dbReference type="SAM" id="SignalP"/>
    </source>
</evidence>
<sequence length="568" mass="60491">MTRAVRTTVVVALLAVVSACSAIPTGGPVRQVRENEGFEQSTALYAPAPPSPGATPQQVVAGYLDAMLAFPPSTGVAERYLTEDAARRWNPAAGTQVYRDPSVAELRTGSTSARVRLTTQRELRLNPSGRVADGAGPASWDLALQRVDGEWRISEPPPGLLVTEKFYTDYYRAFQVYFFDPTGSRLVASAVHLPAGEQLATALVASLARGPSDPGAQQRTYLPGLGDLRPAVPVDRDGVAEVDLGASAADLSPLDQGRLSAQLVWTLRQVSDVKGVRVGAGTTTLTPTGGAVQSMGSWSRYGPREQGEPYVVVDGRRREAAELDGRRLRDLPAVWDVDPDETAELVVGPQRLATLSRDRERLLVRRTTGTDRVEVAVDRLVSAWWTTGDTLVVVDRPGGGPRVRVVEPQATRMLPLGGLAGLDVTSFAISPDGARYAVTTGGVDGRVRVGAVRRSGDDALVGLGPSRALPWQVGRPSSVGFVDGVRLAFFGDTELGRQVFEGLVDGTSLEGGAAGGAPILPDVAPRTLVVEGERRWAVDRRDRLWYLGPDSTWTRLGITRVASLSPGG</sequence>
<protein>
    <recommendedName>
        <fullName evidence="2">GerMN domain-containing protein</fullName>
    </recommendedName>
</protein>
<dbReference type="Pfam" id="PF25976">
    <property type="entry name" value="LpqB_N"/>
    <property type="match status" value="1"/>
</dbReference>
<evidence type="ECO:0000313" key="3">
    <source>
        <dbReference type="EMBL" id="ALX04111.1"/>
    </source>
</evidence>
<dbReference type="Pfam" id="PF10646">
    <property type="entry name" value="Germane"/>
    <property type="match status" value="1"/>
</dbReference>
<dbReference type="Proteomes" id="UP000067689">
    <property type="component" value="Chromosome"/>
</dbReference>
<accession>A0A0U4BZ29</accession>
<gene>
    <name evidence="3" type="ORF">AERYTH_05055</name>
</gene>
<feature type="chain" id="PRO_5039054301" description="GerMN domain-containing protein" evidence="1">
    <location>
        <begin position="23"/>
        <end position="568"/>
    </location>
</feature>
<keyword evidence="1" id="KW-0732">Signal</keyword>
<dbReference type="PROSITE" id="PS51257">
    <property type="entry name" value="PROKAR_LIPOPROTEIN"/>
    <property type="match status" value="1"/>
</dbReference>
<reference evidence="3 4" key="1">
    <citation type="journal article" date="1991" name="Int. J. Syst. Bacteriol.">
        <title>Description of the erythromycin-producing bacterium Arthrobacter sp. strain NRRL B-3381 as Aeromicrobium erythreum gen. nov., sp. nov.</title>
        <authorList>
            <person name="Miller E.S."/>
            <person name="Woese C.R."/>
            <person name="Brenner S."/>
        </authorList>
    </citation>
    <scope>NUCLEOTIDE SEQUENCE [LARGE SCALE GENOMIC DNA]</scope>
    <source>
        <strain evidence="3 4">AR18</strain>
    </source>
</reference>
<dbReference type="PATRIC" id="fig|2041.4.peg.1048"/>
<keyword evidence="4" id="KW-1185">Reference proteome</keyword>
<dbReference type="EMBL" id="CP011502">
    <property type="protein sequence ID" value="ALX04111.1"/>
    <property type="molecule type" value="Genomic_DNA"/>
</dbReference>
<dbReference type="InterPro" id="IPR059026">
    <property type="entry name" value="LpqB_N"/>
</dbReference>
<evidence type="ECO:0000259" key="2">
    <source>
        <dbReference type="SMART" id="SM00909"/>
    </source>
</evidence>
<feature type="signal peptide" evidence="1">
    <location>
        <begin position="1"/>
        <end position="22"/>
    </location>
</feature>
<dbReference type="STRING" id="2041.AERYTH_05055"/>
<dbReference type="SMART" id="SM00909">
    <property type="entry name" value="Germane"/>
    <property type="match status" value="1"/>
</dbReference>
<dbReference type="AlphaFoldDB" id="A0A0U4BZ29"/>
<organism evidence="3 4">
    <name type="scientific">Aeromicrobium erythreum</name>
    <dbReference type="NCBI Taxonomy" id="2041"/>
    <lineage>
        <taxon>Bacteria</taxon>
        <taxon>Bacillati</taxon>
        <taxon>Actinomycetota</taxon>
        <taxon>Actinomycetes</taxon>
        <taxon>Propionibacteriales</taxon>
        <taxon>Nocardioidaceae</taxon>
        <taxon>Aeromicrobium</taxon>
    </lineage>
</organism>
<dbReference type="InterPro" id="IPR019606">
    <property type="entry name" value="GerMN"/>
</dbReference>
<name>A0A0U4BZ29_9ACTN</name>
<dbReference type="KEGG" id="aer:AERYTH_05055"/>
<dbReference type="OrthoDB" id="3226781at2"/>
<evidence type="ECO:0000313" key="4">
    <source>
        <dbReference type="Proteomes" id="UP000067689"/>
    </source>
</evidence>
<proteinExistence type="predicted"/>